<feature type="chain" id="PRO_5014328726" description="Peptidase S1 domain-containing protein" evidence="3">
    <location>
        <begin position="17"/>
        <end position="196"/>
    </location>
</feature>
<dbReference type="InterPro" id="IPR018114">
    <property type="entry name" value="TRYPSIN_HIS"/>
</dbReference>
<protein>
    <recommendedName>
        <fullName evidence="4">Peptidase S1 domain-containing protein</fullName>
    </recommendedName>
</protein>
<dbReference type="GO" id="GO:0006508">
    <property type="term" value="P:proteolysis"/>
    <property type="evidence" value="ECO:0007669"/>
    <property type="project" value="InterPro"/>
</dbReference>
<dbReference type="Pfam" id="PF00089">
    <property type="entry name" value="Trypsin"/>
    <property type="match status" value="2"/>
</dbReference>
<feature type="domain" description="Peptidase S1" evidence="4">
    <location>
        <begin position="91"/>
        <end position="158"/>
    </location>
</feature>
<dbReference type="SUPFAM" id="SSF50494">
    <property type="entry name" value="Trypsin-like serine proteases"/>
    <property type="match status" value="1"/>
</dbReference>
<feature type="region of interest" description="Disordered" evidence="2">
    <location>
        <begin position="161"/>
        <end position="196"/>
    </location>
</feature>
<dbReference type="PANTHER" id="PTHR24252">
    <property type="entry name" value="ACROSIN-RELATED"/>
    <property type="match status" value="1"/>
</dbReference>
<feature type="domain" description="Peptidase S1" evidence="4">
    <location>
        <begin position="45"/>
        <end position="82"/>
    </location>
</feature>
<feature type="compositionally biased region" description="Pro residues" evidence="2">
    <location>
        <begin position="164"/>
        <end position="174"/>
    </location>
</feature>
<dbReference type="OMA" id="MSQKHLC"/>
<evidence type="ECO:0000256" key="1">
    <source>
        <dbReference type="ARBA" id="ARBA00023157"/>
    </source>
</evidence>
<dbReference type="Proteomes" id="UP000233160">
    <property type="component" value="Unassembled WGS sequence"/>
</dbReference>
<evidence type="ECO:0000259" key="4">
    <source>
        <dbReference type="Pfam" id="PF00089"/>
    </source>
</evidence>
<sequence>MLQLLIPLLMALKGHAQEDPENVQCGYRPAFPNSSWLPFRELLEVRLGEFPWQVSIQMAQRHLCGGSVIHRWWVLTAAHCFPRTLIIIHKGYRPVCLQEEERGWDRCWMAEWVKGRHGGLNMHLEKLRVVLISRKKCTRRVNELSRNMLCAWQEPDTNGNCKVPNPPQALPPHPTTFEVPRGDPRDSSKWVSSVGA</sequence>
<keyword evidence="1" id="KW-1015">Disulfide bond</keyword>
<dbReference type="STRING" id="379532.ENSPCOP00000011137"/>
<reference evidence="5" key="1">
    <citation type="submission" date="2025-08" db="UniProtKB">
        <authorList>
            <consortium name="Ensembl"/>
        </authorList>
    </citation>
    <scope>IDENTIFICATION</scope>
</reference>
<name>A0A2K6FAY6_PROCO</name>
<dbReference type="PROSITE" id="PS00134">
    <property type="entry name" value="TRYPSIN_HIS"/>
    <property type="match status" value="1"/>
</dbReference>
<evidence type="ECO:0000256" key="3">
    <source>
        <dbReference type="SAM" id="SignalP"/>
    </source>
</evidence>
<dbReference type="Ensembl" id="ENSPCOT00000021722.1">
    <property type="protein sequence ID" value="ENSPCOP00000011137.1"/>
    <property type="gene ID" value="ENSPCOG00000017078.1"/>
</dbReference>
<keyword evidence="3" id="KW-0732">Signal</keyword>
<dbReference type="InterPro" id="IPR001254">
    <property type="entry name" value="Trypsin_dom"/>
</dbReference>
<proteinExistence type="predicted"/>
<dbReference type="GeneTree" id="ENSGT00940000164622"/>
<organism evidence="5 6">
    <name type="scientific">Propithecus coquereli</name>
    <name type="common">Coquerel's sifaka</name>
    <name type="synonym">Propithecus verreauxi coquereli</name>
    <dbReference type="NCBI Taxonomy" id="379532"/>
    <lineage>
        <taxon>Eukaryota</taxon>
        <taxon>Metazoa</taxon>
        <taxon>Chordata</taxon>
        <taxon>Craniata</taxon>
        <taxon>Vertebrata</taxon>
        <taxon>Euteleostomi</taxon>
        <taxon>Mammalia</taxon>
        <taxon>Eutheria</taxon>
        <taxon>Euarchontoglires</taxon>
        <taxon>Primates</taxon>
        <taxon>Strepsirrhini</taxon>
        <taxon>Lemuriformes</taxon>
        <taxon>Indriidae</taxon>
        <taxon>Propithecus</taxon>
    </lineage>
</organism>
<dbReference type="PANTHER" id="PTHR24252:SF7">
    <property type="entry name" value="HYALIN"/>
    <property type="match status" value="1"/>
</dbReference>
<evidence type="ECO:0000313" key="5">
    <source>
        <dbReference type="Ensembl" id="ENSPCOP00000011137.1"/>
    </source>
</evidence>
<dbReference type="GO" id="GO:0004252">
    <property type="term" value="F:serine-type endopeptidase activity"/>
    <property type="evidence" value="ECO:0007669"/>
    <property type="project" value="InterPro"/>
</dbReference>
<evidence type="ECO:0000313" key="6">
    <source>
        <dbReference type="Proteomes" id="UP000233160"/>
    </source>
</evidence>
<dbReference type="InterPro" id="IPR043504">
    <property type="entry name" value="Peptidase_S1_PA_chymotrypsin"/>
</dbReference>
<feature type="signal peptide" evidence="3">
    <location>
        <begin position="1"/>
        <end position="16"/>
    </location>
</feature>
<accession>A0A2K6FAY6</accession>
<dbReference type="Gene3D" id="2.40.10.10">
    <property type="entry name" value="Trypsin-like serine proteases"/>
    <property type="match status" value="2"/>
</dbReference>
<dbReference type="AlphaFoldDB" id="A0A2K6FAY6"/>
<dbReference type="InterPro" id="IPR009003">
    <property type="entry name" value="Peptidase_S1_PA"/>
</dbReference>
<evidence type="ECO:0000256" key="2">
    <source>
        <dbReference type="SAM" id="MobiDB-lite"/>
    </source>
</evidence>
<reference evidence="5" key="2">
    <citation type="submission" date="2025-09" db="UniProtKB">
        <authorList>
            <consortium name="Ensembl"/>
        </authorList>
    </citation>
    <scope>IDENTIFICATION</scope>
</reference>
<keyword evidence="6" id="KW-1185">Reference proteome</keyword>